<organism evidence="1 2">
    <name type="scientific">Eumeta variegata</name>
    <name type="common">Bagworm moth</name>
    <name type="synonym">Eumeta japonica</name>
    <dbReference type="NCBI Taxonomy" id="151549"/>
    <lineage>
        <taxon>Eukaryota</taxon>
        <taxon>Metazoa</taxon>
        <taxon>Ecdysozoa</taxon>
        <taxon>Arthropoda</taxon>
        <taxon>Hexapoda</taxon>
        <taxon>Insecta</taxon>
        <taxon>Pterygota</taxon>
        <taxon>Neoptera</taxon>
        <taxon>Endopterygota</taxon>
        <taxon>Lepidoptera</taxon>
        <taxon>Glossata</taxon>
        <taxon>Ditrysia</taxon>
        <taxon>Tineoidea</taxon>
        <taxon>Psychidae</taxon>
        <taxon>Oiketicinae</taxon>
        <taxon>Eumeta</taxon>
    </lineage>
</organism>
<comment type="caution">
    <text evidence="1">The sequence shown here is derived from an EMBL/GenBank/DDBJ whole genome shotgun (WGS) entry which is preliminary data.</text>
</comment>
<accession>A0A4C1XDK2</accession>
<evidence type="ECO:0000313" key="2">
    <source>
        <dbReference type="Proteomes" id="UP000299102"/>
    </source>
</evidence>
<evidence type="ECO:0000313" key="1">
    <source>
        <dbReference type="EMBL" id="GBP60347.1"/>
    </source>
</evidence>
<keyword evidence="2" id="KW-1185">Reference proteome</keyword>
<dbReference type="AlphaFoldDB" id="A0A4C1XDK2"/>
<sequence>MRSTTLVLSNTMRASKPAHLVIRGSHAASAGSQYHLANPTRVWPIARSSRTQARNEAHGAWRHLAEEFLKDNGAVKRSPSQASWAGVSETERVTPPFWVLSAPNPICRHPMRQRY</sequence>
<proteinExistence type="predicted"/>
<dbReference type="Proteomes" id="UP000299102">
    <property type="component" value="Unassembled WGS sequence"/>
</dbReference>
<protein>
    <submittedName>
        <fullName evidence="1">Uncharacterized protein</fullName>
    </submittedName>
</protein>
<dbReference type="EMBL" id="BGZK01000786">
    <property type="protein sequence ID" value="GBP60347.1"/>
    <property type="molecule type" value="Genomic_DNA"/>
</dbReference>
<name>A0A4C1XDK2_EUMVA</name>
<reference evidence="1 2" key="1">
    <citation type="journal article" date="2019" name="Commun. Biol.">
        <title>The bagworm genome reveals a unique fibroin gene that provides high tensile strength.</title>
        <authorList>
            <person name="Kono N."/>
            <person name="Nakamura H."/>
            <person name="Ohtoshi R."/>
            <person name="Tomita M."/>
            <person name="Numata K."/>
            <person name="Arakawa K."/>
        </authorList>
    </citation>
    <scope>NUCLEOTIDE SEQUENCE [LARGE SCALE GENOMIC DNA]</scope>
</reference>
<gene>
    <name evidence="1" type="ORF">EVAR_91382_1</name>
</gene>